<keyword evidence="1" id="KW-0732">Signal</keyword>
<organism evidence="2 3">
    <name type="scientific">Puia dinghuensis</name>
    <dbReference type="NCBI Taxonomy" id="1792502"/>
    <lineage>
        <taxon>Bacteria</taxon>
        <taxon>Pseudomonadati</taxon>
        <taxon>Bacteroidota</taxon>
        <taxon>Chitinophagia</taxon>
        <taxon>Chitinophagales</taxon>
        <taxon>Chitinophagaceae</taxon>
        <taxon>Puia</taxon>
    </lineage>
</organism>
<evidence type="ECO:0000313" key="2">
    <source>
        <dbReference type="EMBL" id="GGB12420.1"/>
    </source>
</evidence>
<dbReference type="EMBL" id="BMJC01000004">
    <property type="protein sequence ID" value="GGB12420.1"/>
    <property type="molecule type" value="Genomic_DNA"/>
</dbReference>
<name>A0A8J2UG36_9BACT</name>
<dbReference type="RefSeq" id="WP_188935024.1">
    <property type="nucleotide sequence ID" value="NZ_BMJC01000004.1"/>
</dbReference>
<reference evidence="2" key="2">
    <citation type="submission" date="2020-09" db="EMBL/GenBank/DDBJ databases">
        <authorList>
            <person name="Sun Q."/>
            <person name="Zhou Y."/>
        </authorList>
    </citation>
    <scope>NUCLEOTIDE SEQUENCE</scope>
    <source>
        <strain evidence="2">CGMCC 1.15448</strain>
    </source>
</reference>
<comment type="caution">
    <text evidence="2">The sequence shown here is derived from an EMBL/GenBank/DDBJ whole genome shotgun (WGS) entry which is preliminary data.</text>
</comment>
<proteinExistence type="predicted"/>
<dbReference type="AlphaFoldDB" id="A0A8J2UG36"/>
<feature type="signal peptide" evidence="1">
    <location>
        <begin position="1"/>
        <end position="26"/>
    </location>
</feature>
<protein>
    <recommendedName>
        <fullName evidence="4">DUF1207 domain-containing protein</fullName>
    </recommendedName>
</protein>
<evidence type="ECO:0008006" key="4">
    <source>
        <dbReference type="Google" id="ProtNLM"/>
    </source>
</evidence>
<sequence>MMSNGRRCHATTLLLLTLILPFFTFAQQQPEKKKKKFIKEVYFSWGYNKEWYTHSTIHVSQPGLGNNYDFVHVRAHDHPGWDEGLFSKALSIPQYNYRLGFLLDEERGWGFEINFDHTKYIFADQNVRIKGILYNHPVDSTIAFNQANGFYYYLNNGANFLLFNVTKRWHLLHTYNEKVKVDLLGKFGVGPVIPHTQNSLFGQKNHEGFQLGGWNTGTEASLRATFFRYVYLEYSNKLDYARYSGLNLYEGKAHQAFGTYEMILSLGIVIPTTSKK</sequence>
<accession>A0A8J2UG36</accession>
<dbReference type="Proteomes" id="UP000607559">
    <property type="component" value="Unassembled WGS sequence"/>
</dbReference>
<evidence type="ECO:0000256" key="1">
    <source>
        <dbReference type="SAM" id="SignalP"/>
    </source>
</evidence>
<keyword evidence="3" id="KW-1185">Reference proteome</keyword>
<gene>
    <name evidence="2" type="ORF">GCM10011511_40050</name>
</gene>
<reference evidence="2" key="1">
    <citation type="journal article" date="2014" name="Int. J. Syst. Evol. Microbiol.">
        <title>Complete genome sequence of Corynebacterium casei LMG S-19264T (=DSM 44701T), isolated from a smear-ripened cheese.</title>
        <authorList>
            <consortium name="US DOE Joint Genome Institute (JGI-PGF)"/>
            <person name="Walter F."/>
            <person name="Albersmeier A."/>
            <person name="Kalinowski J."/>
            <person name="Ruckert C."/>
        </authorList>
    </citation>
    <scope>NUCLEOTIDE SEQUENCE</scope>
    <source>
        <strain evidence="2">CGMCC 1.15448</strain>
    </source>
</reference>
<evidence type="ECO:0000313" key="3">
    <source>
        <dbReference type="Proteomes" id="UP000607559"/>
    </source>
</evidence>
<feature type="chain" id="PRO_5035227555" description="DUF1207 domain-containing protein" evidence="1">
    <location>
        <begin position="27"/>
        <end position="276"/>
    </location>
</feature>